<dbReference type="GO" id="GO:0003724">
    <property type="term" value="F:RNA helicase activity"/>
    <property type="evidence" value="ECO:0007669"/>
    <property type="project" value="UniProtKB-EC"/>
</dbReference>
<feature type="domain" description="Helicase C-terminal" evidence="9">
    <location>
        <begin position="807"/>
        <end position="980"/>
    </location>
</feature>
<keyword evidence="4" id="KW-0347">Helicase</keyword>
<keyword evidence="3" id="KW-0378">Hydrolase</keyword>
<dbReference type="InterPro" id="IPR001650">
    <property type="entry name" value="Helicase_C-like"/>
</dbReference>
<dbReference type="InterPro" id="IPR059023">
    <property type="entry name" value="RNA_hel_CTD"/>
</dbReference>
<dbReference type="PANTHER" id="PTHR18934">
    <property type="entry name" value="ATP-DEPENDENT RNA HELICASE"/>
    <property type="match status" value="1"/>
</dbReference>
<dbReference type="SMART" id="SM00487">
    <property type="entry name" value="DEXDc"/>
    <property type="match status" value="1"/>
</dbReference>
<dbReference type="GO" id="GO:0005524">
    <property type="term" value="F:ATP binding"/>
    <property type="evidence" value="ECO:0007669"/>
    <property type="project" value="UniProtKB-KW"/>
</dbReference>
<dbReference type="InParanoid" id="T0Q9B0"/>
<dbReference type="Gene3D" id="1.20.120.1080">
    <property type="match status" value="1"/>
</dbReference>
<dbReference type="STRING" id="1156394.T0Q9B0"/>
<evidence type="ECO:0000313" key="11">
    <source>
        <dbReference type="Proteomes" id="UP000030762"/>
    </source>
</evidence>
<evidence type="ECO:0000313" key="10">
    <source>
        <dbReference type="EMBL" id="EQC30055.1"/>
    </source>
</evidence>
<feature type="compositionally biased region" description="Acidic residues" evidence="7">
    <location>
        <begin position="263"/>
        <end position="273"/>
    </location>
</feature>
<dbReference type="FunFam" id="3.40.50.300:FF:000500">
    <property type="entry name" value="ATP-dependent RNA helicase DHX29"/>
    <property type="match status" value="1"/>
</dbReference>
<keyword evidence="11" id="KW-1185">Reference proteome</keyword>
<dbReference type="InterPro" id="IPR002464">
    <property type="entry name" value="DNA/RNA_helicase_DEAH_CS"/>
</dbReference>
<dbReference type="Gene3D" id="3.40.50.300">
    <property type="entry name" value="P-loop containing nucleotide triphosphate hydrolases"/>
    <property type="match status" value="2"/>
</dbReference>
<dbReference type="SMART" id="SM00847">
    <property type="entry name" value="HA2"/>
    <property type="match status" value="1"/>
</dbReference>
<evidence type="ECO:0000256" key="7">
    <source>
        <dbReference type="SAM" id="MobiDB-lite"/>
    </source>
</evidence>
<dbReference type="GO" id="GO:0003723">
    <property type="term" value="F:RNA binding"/>
    <property type="evidence" value="ECO:0007669"/>
    <property type="project" value="TreeGrafter"/>
</dbReference>
<sequence length="1319" mass="143983">MLQRLDLAADAEARLQELLAPTLGLPSTQDQFRTGRRTLKKIEKAYDTLSALDVPFALIEEGLAHANDAAGALRYICLYHSSGDLPSRFRANVPKPPADEVALEVVAAQPRPLDLEAPRPPIATPVVAAPIVDAASLAATEAKEHADRAKEWTRRYMELQAQANSDDEDDDDESQLSPEARMWKLEVACAKSVVEAQRAKRDGGDAKRWNSGIARLRREMRELELYVDRAKMAPVPTFELEDTATAAPPAPAAKSTKSVNNDNDNDDDDDDEGGGLFGMLEESAPMAVAAPTVVAPVLAPIDTNIGGKWTGKSPRVQLQDYCRKQKWPTPAFTQDKAAGKFSFSVSVTPSAKAKSKAVANVVSLPGTLYATMDGAKDAVSTRALYELAPHLPLHRGFPPFFRDMWLEWERIKNDAKAATQSASRSSKDAIVQSLFLLCKDDDTVDVSAETTVRTKPPPVPAAVLDAWDDDDDDDDDDTASGAVADDWEATVASPRAPVTPVVDECLQAQWRDRVRSAKYQSFVASRHALPMAAYRTQIRDALASHSVVLISGETGCGKSTQVPHYLLDDLLSAGHASGSIICTQPRRIAAIGVAERVANEVGEVVGKGYVGYSIRLEQRKSAQCKLLFCTTGILLRQLQSNPTLDGVSHVIVDEIHERDVQSDVLLALLRRLLRRGAQLKIVLMSATLNAAQFQRYFDDCPLLQVPGRLFPVDVKYLEDVFEATGHIVHDGSKYCLPDGHSTQQSKVSVSSRGGNVNQVTLSWSRRDIAPTSWADESDHDANDEDGYSARTREMLAKVDASVINYELIEDLVAHILSSPDHDGAILVFLSGRGEIRALIEQLDGNREVATRCVLLPLHASLSSAEQQRIFESYPRKTKVIVSTNLAETSLTIDDVTVVIDAGRVKQMRHDVKTQTSSLTEVWIAKANANQRAGRAGRVRPGVCYRLYPKATFEYELQAQPVAEIHRAPLTSLALQLHTLVGCDAPSFWADLLESPAEQAILDATNELSQLGALTPQDTLTALGEHLAALPLDVRVGKLLLFGAIFQCPSPIAIIAAILETKSPFAVPFGSERDAKAKRALLASASQSDLLTDLAAYDAWQRSTDRAGFCRRNYLHPAALEEIRKLAASFEQLLVELQFLPRDYMKQRARSNGYANDEAVVAAVVASGLYPNVVDVQVDASSGVVRFWERKKQVYLHPSSVNHGRKTFLTPYLGYHLKLQTSRVYVPVSSSITPYALALFGGAVDVDVLQPTPALVVDGWLSIPASARTAMLVLELRKCLADLLQRKIDAPGCDDALAKDAIEAMALLWKNELDQVPSSS</sequence>
<evidence type="ECO:0000256" key="5">
    <source>
        <dbReference type="ARBA" id="ARBA00022840"/>
    </source>
</evidence>
<dbReference type="PROSITE" id="PS51194">
    <property type="entry name" value="HELICASE_CTER"/>
    <property type="match status" value="1"/>
</dbReference>
<dbReference type="EC" id="3.6.4.13" evidence="1"/>
<dbReference type="GeneID" id="19953057"/>
<feature type="region of interest" description="Disordered" evidence="7">
    <location>
        <begin position="243"/>
        <end position="278"/>
    </location>
</feature>
<dbReference type="SUPFAM" id="SSF54768">
    <property type="entry name" value="dsRNA-binding domain-like"/>
    <property type="match status" value="1"/>
</dbReference>
<keyword evidence="5" id="KW-0067">ATP-binding</keyword>
<protein>
    <recommendedName>
        <fullName evidence="1">RNA helicase</fullName>
        <ecNumber evidence="1">3.6.4.13</ecNumber>
    </recommendedName>
</protein>
<feature type="region of interest" description="Disordered" evidence="7">
    <location>
        <begin position="449"/>
        <end position="483"/>
    </location>
</feature>
<evidence type="ECO:0000259" key="8">
    <source>
        <dbReference type="PROSITE" id="PS51192"/>
    </source>
</evidence>
<dbReference type="InterPro" id="IPR014001">
    <property type="entry name" value="Helicase_ATP-bd"/>
</dbReference>
<dbReference type="SUPFAM" id="SSF52540">
    <property type="entry name" value="P-loop containing nucleoside triphosphate hydrolases"/>
    <property type="match status" value="1"/>
</dbReference>
<dbReference type="VEuPathDB" id="FungiDB:SDRG_12330"/>
<reference evidence="10 11" key="1">
    <citation type="submission" date="2012-04" db="EMBL/GenBank/DDBJ databases">
        <title>The Genome Sequence of Saprolegnia declina VS20.</title>
        <authorList>
            <consortium name="The Broad Institute Genome Sequencing Platform"/>
            <person name="Russ C."/>
            <person name="Nusbaum C."/>
            <person name="Tyler B."/>
            <person name="van West P."/>
            <person name="Dieguez-Uribeondo J."/>
            <person name="de Bruijn I."/>
            <person name="Tripathy S."/>
            <person name="Jiang R."/>
            <person name="Young S.K."/>
            <person name="Zeng Q."/>
            <person name="Gargeya S."/>
            <person name="Fitzgerald M."/>
            <person name="Haas B."/>
            <person name="Abouelleil A."/>
            <person name="Alvarado L."/>
            <person name="Arachchi H.M."/>
            <person name="Berlin A."/>
            <person name="Chapman S.B."/>
            <person name="Goldberg J."/>
            <person name="Griggs A."/>
            <person name="Gujja S."/>
            <person name="Hansen M."/>
            <person name="Howarth C."/>
            <person name="Imamovic A."/>
            <person name="Larimer J."/>
            <person name="McCowen C."/>
            <person name="Montmayeur A."/>
            <person name="Murphy C."/>
            <person name="Neiman D."/>
            <person name="Pearson M."/>
            <person name="Priest M."/>
            <person name="Roberts A."/>
            <person name="Saif S."/>
            <person name="Shea T."/>
            <person name="Sisk P."/>
            <person name="Sykes S."/>
            <person name="Wortman J."/>
            <person name="Nusbaum C."/>
            <person name="Birren B."/>
        </authorList>
    </citation>
    <scope>NUCLEOTIDE SEQUENCE [LARGE SCALE GENOMIC DNA]</scope>
    <source>
        <strain evidence="10 11">VS20</strain>
    </source>
</reference>
<dbReference type="OMA" id="SWFANMS"/>
<dbReference type="Proteomes" id="UP000030762">
    <property type="component" value="Unassembled WGS sequence"/>
</dbReference>
<dbReference type="Pfam" id="PF00270">
    <property type="entry name" value="DEAD"/>
    <property type="match status" value="1"/>
</dbReference>
<dbReference type="GO" id="GO:0016787">
    <property type="term" value="F:hydrolase activity"/>
    <property type="evidence" value="ECO:0007669"/>
    <property type="project" value="UniProtKB-KW"/>
</dbReference>
<dbReference type="InterPro" id="IPR007502">
    <property type="entry name" value="Helicase-assoc_dom"/>
</dbReference>
<evidence type="ECO:0000259" key="9">
    <source>
        <dbReference type="PROSITE" id="PS51194"/>
    </source>
</evidence>
<accession>T0Q9B0</accession>
<dbReference type="Pfam" id="PF07717">
    <property type="entry name" value="OB_NTP_bind"/>
    <property type="match status" value="1"/>
</dbReference>
<feature type="domain" description="Helicase ATP-binding" evidence="8">
    <location>
        <begin position="539"/>
        <end position="706"/>
    </location>
</feature>
<proteinExistence type="predicted"/>
<dbReference type="InterPro" id="IPR027417">
    <property type="entry name" value="P-loop_NTPase"/>
</dbReference>
<evidence type="ECO:0000256" key="2">
    <source>
        <dbReference type="ARBA" id="ARBA00022741"/>
    </source>
</evidence>
<evidence type="ECO:0000256" key="3">
    <source>
        <dbReference type="ARBA" id="ARBA00022801"/>
    </source>
</evidence>
<dbReference type="PROSITE" id="PS51192">
    <property type="entry name" value="HELICASE_ATP_BIND_1"/>
    <property type="match status" value="1"/>
</dbReference>
<comment type="catalytic activity">
    <reaction evidence="6">
        <text>ATP + H2O = ADP + phosphate + H(+)</text>
        <dbReference type="Rhea" id="RHEA:13065"/>
        <dbReference type="ChEBI" id="CHEBI:15377"/>
        <dbReference type="ChEBI" id="CHEBI:15378"/>
        <dbReference type="ChEBI" id="CHEBI:30616"/>
        <dbReference type="ChEBI" id="CHEBI:43474"/>
        <dbReference type="ChEBI" id="CHEBI:456216"/>
        <dbReference type="EC" id="3.6.4.13"/>
    </reaction>
</comment>
<dbReference type="EMBL" id="JH767179">
    <property type="protein sequence ID" value="EQC30055.1"/>
    <property type="molecule type" value="Genomic_DNA"/>
</dbReference>
<dbReference type="Pfam" id="PF00271">
    <property type="entry name" value="Helicase_C"/>
    <property type="match status" value="1"/>
</dbReference>
<evidence type="ECO:0000256" key="4">
    <source>
        <dbReference type="ARBA" id="ARBA00022806"/>
    </source>
</evidence>
<dbReference type="RefSeq" id="XP_008616622.1">
    <property type="nucleotide sequence ID" value="XM_008618400.1"/>
</dbReference>
<dbReference type="CDD" id="cd18791">
    <property type="entry name" value="SF2_C_RHA"/>
    <property type="match status" value="1"/>
</dbReference>
<dbReference type="InterPro" id="IPR011709">
    <property type="entry name" value="DEAD-box_helicase_OB_fold"/>
</dbReference>
<feature type="compositionally biased region" description="Acidic residues" evidence="7">
    <location>
        <begin position="466"/>
        <end position="478"/>
    </location>
</feature>
<dbReference type="FunFam" id="1.20.120.1080:FF:000002">
    <property type="entry name" value="Putative ATP-dependent RNA helicase DHX36"/>
    <property type="match status" value="1"/>
</dbReference>
<dbReference type="eggNOG" id="KOG0920">
    <property type="taxonomic scope" value="Eukaryota"/>
</dbReference>
<organism evidence="10 11">
    <name type="scientific">Saprolegnia diclina (strain VS20)</name>
    <dbReference type="NCBI Taxonomy" id="1156394"/>
    <lineage>
        <taxon>Eukaryota</taxon>
        <taxon>Sar</taxon>
        <taxon>Stramenopiles</taxon>
        <taxon>Oomycota</taxon>
        <taxon>Saprolegniomycetes</taxon>
        <taxon>Saprolegniales</taxon>
        <taxon>Saprolegniaceae</taxon>
        <taxon>Saprolegnia</taxon>
    </lineage>
</organism>
<evidence type="ECO:0000256" key="1">
    <source>
        <dbReference type="ARBA" id="ARBA00012552"/>
    </source>
</evidence>
<dbReference type="CDD" id="cd17917">
    <property type="entry name" value="DEXHc_RHA-like"/>
    <property type="match status" value="1"/>
</dbReference>
<dbReference type="SMART" id="SM00490">
    <property type="entry name" value="HELICc"/>
    <property type="match status" value="1"/>
</dbReference>
<gene>
    <name evidence="10" type="ORF">SDRG_12330</name>
</gene>
<feature type="compositionally biased region" description="Low complexity" evidence="7">
    <location>
        <begin position="243"/>
        <end position="262"/>
    </location>
</feature>
<dbReference type="InterPro" id="IPR056328">
    <property type="entry name" value="DSRM_DHX29"/>
</dbReference>
<dbReference type="Pfam" id="PF26026">
    <property type="entry name" value="RNA_hel_CTD"/>
    <property type="match status" value="1"/>
</dbReference>
<dbReference type="InterPro" id="IPR011545">
    <property type="entry name" value="DEAD/DEAH_box_helicase_dom"/>
</dbReference>
<dbReference type="Pfam" id="PF21010">
    <property type="entry name" value="HA2_C"/>
    <property type="match status" value="1"/>
</dbReference>
<dbReference type="PANTHER" id="PTHR18934:SF145">
    <property type="entry name" value="ATP-DEPENDENT RNA HELICASE DHX57-RELATED"/>
    <property type="match status" value="1"/>
</dbReference>
<keyword evidence="2" id="KW-0547">Nucleotide-binding</keyword>
<dbReference type="PROSITE" id="PS00690">
    <property type="entry name" value="DEAH_ATP_HELICASE"/>
    <property type="match status" value="1"/>
</dbReference>
<evidence type="ECO:0000256" key="6">
    <source>
        <dbReference type="ARBA" id="ARBA00047984"/>
    </source>
</evidence>
<dbReference type="OrthoDB" id="5600252at2759"/>
<dbReference type="Pfam" id="PF24385">
    <property type="entry name" value="DSRM_DHX29"/>
    <property type="match status" value="1"/>
</dbReference>
<name>T0Q9B0_SAPDV</name>